<dbReference type="NCBIfam" id="TIGR00249">
    <property type="entry name" value="sixA"/>
    <property type="match status" value="1"/>
</dbReference>
<protein>
    <submittedName>
        <fullName evidence="1">Phosphohistidine phosphatase SixA</fullName>
    </submittedName>
</protein>
<dbReference type="InterPro" id="IPR029033">
    <property type="entry name" value="His_PPase_superfam"/>
</dbReference>
<dbReference type="SUPFAM" id="SSF53254">
    <property type="entry name" value="Phosphoglycerate mutase-like"/>
    <property type="match status" value="1"/>
</dbReference>
<accession>A0A2D2Q298</accession>
<reference evidence="2" key="2">
    <citation type="journal article" date="2022" name="Front. Microbiol.">
        <title>Comparative Genomic Analysis Revealed Distinct Molecular Components and Organization of CO2-Concentrating Mechanism in Thermophilic Cyanobacteria.</title>
        <authorList>
            <person name="Tang J."/>
            <person name="Zhou H."/>
            <person name="Yao D."/>
            <person name="Riaz S."/>
            <person name="You D."/>
            <person name="Klepacz-Smolka A."/>
            <person name="Daroch M."/>
        </authorList>
    </citation>
    <scope>NUCLEOTIDE SEQUENCE [LARGE SCALE GENOMIC DNA]</scope>
    <source>
        <strain evidence="2">PCC 6715</strain>
    </source>
</reference>
<organism evidence="1 2">
    <name type="scientific">Parathermosynechococcus lividus PCC 6715</name>
    <dbReference type="NCBI Taxonomy" id="1917166"/>
    <lineage>
        <taxon>Bacteria</taxon>
        <taxon>Bacillati</taxon>
        <taxon>Cyanobacteriota</taxon>
        <taxon>Cyanophyceae</taxon>
        <taxon>Acaryochloridales</taxon>
        <taxon>Thermosynechococcaceae</taxon>
        <taxon>Parathermosynechococcus</taxon>
    </lineage>
</organism>
<dbReference type="AlphaFoldDB" id="A0A2D2Q298"/>
<dbReference type="GO" id="GO:0005737">
    <property type="term" value="C:cytoplasm"/>
    <property type="evidence" value="ECO:0007669"/>
    <property type="project" value="InterPro"/>
</dbReference>
<dbReference type="SMART" id="SM00855">
    <property type="entry name" value="PGAM"/>
    <property type="match status" value="1"/>
</dbReference>
<evidence type="ECO:0000313" key="1">
    <source>
        <dbReference type="EMBL" id="ATS18618.1"/>
    </source>
</evidence>
<dbReference type="InterPro" id="IPR004449">
    <property type="entry name" value="SixA"/>
</dbReference>
<dbReference type="Gene3D" id="3.40.50.1240">
    <property type="entry name" value="Phosphoglycerate mutase-like"/>
    <property type="match status" value="1"/>
</dbReference>
<dbReference type="OrthoDB" id="194934at2"/>
<dbReference type="GO" id="GO:0101006">
    <property type="term" value="F:protein histidine phosphatase activity"/>
    <property type="evidence" value="ECO:0007669"/>
    <property type="project" value="InterPro"/>
</dbReference>
<sequence>MSELTLLLVRHGIAVERDVFTGTDGDRPLTAKGERKTLHVAQRLLEVGVEGELILSSPLLRARQTAEILLEAGVATELMISDLLTPVGSFNTWLTWLAHWRHDHDGTLILVGHEPNLSHWAEFLLWGKALGHLQLKKAGIIGLKVPQTDPVANSQLFWLTSPKFFVTNRSAS</sequence>
<dbReference type="InterPro" id="IPR013078">
    <property type="entry name" value="His_Pase_superF_clade-1"/>
</dbReference>
<gene>
    <name evidence="1" type="ORF">BRW62_07465</name>
</gene>
<proteinExistence type="predicted"/>
<dbReference type="CDD" id="cd07067">
    <property type="entry name" value="HP_PGM_like"/>
    <property type="match status" value="1"/>
</dbReference>
<dbReference type="Proteomes" id="UP000231057">
    <property type="component" value="Chromosome"/>
</dbReference>
<evidence type="ECO:0000313" key="2">
    <source>
        <dbReference type="Proteomes" id="UP000231057"/>
    </source>
</evidence>
<name>A0A2D2Q298_PARLV</name>
<dbReference type="KEGG" id="slw:BRW62_07465"/>
<keyword evidence="2" id="KW-1185">Reference proteome</keyword>
<dbReference type="EMBL" id="CP018092">
    <property type="protein sequence ID" value="ATS18618.1"/>
    <property type="molecule type" value="Genomic_DNA"/>
</dbReference>
<dbReference type="Pfam" id="PF00300">
    <property type="entry name" value="His_Phos_1"/>
    <property type="match status" value="1"/>
</dbReference>
<reference evidence="1 2" key="1">
    <citation type="submission" date="2016-11" db="EMBL/GenBank/DDBJ databases">
        <title>Complete genome sequence of thermophilic cyanobacteria strain Synechococcus sp. PCC6715.</title>
        <authorList>
            <person name="Tang J."/>
            <person name="Daroch M."/>
            <person name="Liang Y."/>
            <person name="Jiang D."/>
            <person name="Shah M."/>
        </authorList>
    </citation>
    <scope>NUCLEOTIDE SEQUENCE [LARGE SCALE GENOMIC DNA]</scope>
    <source>
        <strain evidence="1 2">PCC 6715</strain>
    </source>
</reference>
<dbReference type="RefSeq" id="WP_099798960.1">
    <property type="nucleotide sequence ID" value="NZ_CP018092.1"/>
</dbReference>